<dbReference type="PANTHER" id="PTHR12215">
    <property type="entry name" value="PHOSPHOPANTETHEINE TRANSFERASE"/>
    <property type="match status" value="1"/>
</dbReference>
<organism evidence="5 6">
    <name type="scientific">Ostreococcus tauri</name>
    <name type="common">Marine green alga</name>
    <dbReference type="NCBI Taxonomy" id="70448"/>
    <lineage>
        <taxon>Eukaryota</taxon>
        <taxon>Viridiplantae</taxon>
        <taxon>Chlorophyta</taxon>
        <taxon>Mamiellophyceae</taxon>
        <taxon>Mamiellales</taxon>
        <taxon>Bathycoccaceae</taxon>
        <taxon>Ostreococcus</taxon>
    </lineage>
</organism>
<dbReference type="SUPFAM" id="SSF56214">
    <property type="entry name" value="4'-phosphopantetheinyl transferase"/>
    <property type="match status" value="2"/>
</dbReference>
<dbReference type="Gene3D" id="3.90.470.20">
    <property type="entry name" value="4'-phosphopantetheinyl transferase domain"/>
    <property type="match status" value="1"/>
</dbReference>
<reference evidence="5 6" key="2">
    <citation type="journal article" date="2014" name="BMC Genomics">
        <title>An improved genome of the model marine alga Ostreococcus tauri unfolds by assessing Illumina de novo assemblies.</title>
        <authorList>
            <person name="Blanc-Mathieu R."/>
            <person name="Verhelst B."/>
            <person name="Derelle E."/>
            <person name="Rombauts S."/>
            <person name="Bouget F.Y."/>
            <person name="Carre I."/>
            <person name="Chateau A."/>
            <person name="Eyre-Walker A."/>
            <person name="Grimsley N."/>
            <person name="Moreau H."/>
            <person name="Piegu B."/>
            <person name="Rivals E."/>
            <person name="Schackwitz W."/>
            <person name="Van de Peer Y."/>
            <person name="Piganeau G."/>
        </authorList>
    </citation>
    <scope>NUCLEOTIDE SEQUENCE [LARGE SCALE GENOMIC DNA]</scope>
    <source>
        <strain evidence="6">OTTH 0595 / CCAP 157/2 / RCC745</strain>
    </source>
</reference>
<dbReference type="Proteomes" id="UP000009170">
    <property type="component" value="Unassembled WGS sequence"/>
</dbReference>
<dbReference type="EC" id="2.7.8.7" evidence="1"/>
<reference evidence="6" key="1">
    <citation type="journal article" date="2006" name="Proc. Natl. Acad. Sci. U.S.A.">
        <title>Genome analysis of the smallest free-living eukaryote Ostreococcus tauri unveils many unique features.</title>
        <authorList>
            <person name="Derelle E."/>
            <person name="Ferraz C."/>
            <person name="Rombauts S."/>
            <person name="Rouze P."/>
            <person name="Worden A.Z."/>
            <person name="Robbens S."/>
            <person name="Partensky F."/>
            <person name="Degroeve S."/>
            <person name="Echeynie S."/>
            <person name="Cooke R."/>
            <person name="Saeys Y."/>
            <person name="Wuyts J."/>
            <person name="Jabbari K."/>
            <person name="Bowler C."/>
            <person name="Panaud O."/>
            <person name="Piegu B."/>
            <person name="Ball S.G."/>
            <person name="Ral J.-P."/>
            <person name="Bouget F.-Y."/>
            <person name="Piganeau G."/>
            <person name="De Baets B."/>
            <person name="Picard A."/>
            <person name="Delseny M."/>
            <person name="Demaille J."/>
            <person name="Van de Peer Y."/>
            <person name="Moreau H."/>
        </authorList>
    </citation>
    <scope>NUCLEOTIDE SEQUENCE [LARGE SCALE GENOMIC DNA]</scope>
    <source>
        <strain evidence="6">OTTH 0595 / CCAP 157/2 / RCC745</strain>
    </source>
</reference>
<keyword evidence="2 5" id="KW-0808">Transferase</keyword>
<dbReference type="STRING" id="70448.A0A090MBY2"/>
<evidence type="ECO:0000313" key="6">
    <source>
        <dbReference type="Proteomes" id="UP000009170"/>
    </source>
</evidence>
<dbReference type="EMBL" id="CAID01000011">
    <property type="protein sequence ID" value="CEF99604.1"/>
    <property type="molecule type" value="Genomic_DNA"/>
</dbReference>
<dbReference type="InParanoid" id="A0A090MBY2"/>
<dbReference type="RefSeq" id="XP_022839926.1">
    <property type="nucleotide sequence ID" value="XM_022982986.1"/>
</dbReference>
<feature type="region of interest" description="Disordered" evidence="3">
    <location>
        <begin position="23"/>
        <end position="43"/>
    </location>
</feature>
<dbReference type="GO" id="GO:0008897">
    <property type="term" value="F:holo-[acyl-carrier-protein] synthase activity"/>
    <property type="evidence" value="ECO:0007669"/>
    <property type="project" value="UniProtKB-EC"/>
</dbReference>
<dbReference type="InterPro" id="IPR008278">
    <property type="entry name" value="4-PPantetheinyl_Trfase_dom"/>
</dbReference>
<evidence type="ECO:0000259" key="4">
    <source>
        <dbReference type="Pfam" id="PF01648"/>
    </source>
</evidence>
<protein>
    <recommendedName>
        <fullName evidence="1">holo-[acyl-carrier-protein] synthase</fullName>
        <ecNumber evidence="1">2.7.8.7</ecNumber>
    </recommendedName>
</protein>
<evidence type="ECO:0000313" key="5">
    <source>
        <dbReference type="EMBL" id="CEF99604.1"/>
    </source>
</evidence>
<comment type="caution">
    <text evidence="5">The sequence shown here is derived from an EMBL/GenBank/DDBJ whole genome shotgun (WGS) entry which is preliminary data.</text>
</comment>
<dbReference type="GO" id="GO:0000287">
    <property type="term" value="F:magnesium ion binding"/>
    <property type="evidence" value="ECO:0007669"/>
    <property type="project" value="InterPro"/>
</dbReference>
<keyword evidence="6" id="KW-1185">Reference proteome</keyword>
<dbReference type="GeneID" id="34946233"/>
<gene>
    <name evidence="5" type="ORF">OT_ostta11g01280</name>
</gene>
<dbReference type="InterPro" id="IPR037143">
    <property type="entry name" value="4-PPantetheinyl_Trfase_dom_sf"/>
</dbReference>
<dbReference type="GO" id="GO:0005829">
    <property type="term" value="C:cytosol"/>
    <property type="evidence" value="ECO:0007669"/>
    <property type="project" value="TreeGrafter"/>
</dbReference>
<dbReference type="OrthoDB" id="498338at2759"/>
<proteinExistence type="predicted"/>
<name>A0A090MBY2_OSTTA</name>
<evidence type="ECO:0000256" key="2">
    <source>
        <dbReference type="ARBA" id="ARBA00022679"/>
    </source>
</evidence>
<dbReference type="AlphaFoldDB" id="A0A090MBY2"/>
<dbReference type="Pfam" id="PF01648">
    <property type="entry name" value="ACPS"/>
    <property type="match status" value="1"/>
</dbReference>
<dbReference type="GO" id="GO:0019878">
    <property type="term" value="P:lysine biosynthetic process via aminoadipic acid"/>
    <property type="evidence" value="ECO:0007669"/>
    <property type="project" value="TreeGrafter"/>
</dbReference>
<dbReference type="KEGG" id="ota:OT_ostta11g01280"/>
<sequence length="326" mass="35478">MRAVVARAVDACAREGRRARARDAARRMSARARWTTGRGGAGTRATRARERAFAGRRACSCARAGVEDIGTIEVWCLDGTTRGGDAAATTSRASALAGEDEVEALGGNSARLIARAFLRRVLATHGGRGVKAREVRFELGERGKPRVVAPRALEGTYFSLSHCDGLTAVCVSTHGEIGIDVEDENRRIGSDVMKFARRWLSPNEREALEAVRDDDERARAFMRLWTAKEAYVKALGLGIAGRPFREFDIDFGSSLDVRDDAASDGGASWRLAQFRPRADDSHVLSLCALANADGTLPPVRARWATLFDDDGVTEADFVLLNQSRRE</sequence>
<evidence type="ECO:0000256" key="1">
    <source>
        <dbReference type="ARBA" id="ARBA00013172"/>
    </source>
</evidence>
<dbReference type="InterPro" id="IPR050559">
    <property type="entry name" value="P-Pant_transferase_sf"/>
</dbReference>
<evidence type="ECO:0000256" key="3">
    <source>
        <dbReference type="SAM" id="MobiDB-lite"/>
    </source>
</evidence>
<accession>A0A090MBY2</accession>
<feature type="domain" description="4'-phosphopantetheinyl transferase" evidence="4">
    <location>
        <begin position="177"/>
        <end position="286"/>
    </location>
</feature>
<dbReference type="PANTHER" id="PTHR12215:SF15">
    <property type="entry name" value="4'-PHOSPHOPANTETHEINYL TRANSFERASE SUPERFAMILY-RELATED"/>
    <property type="match status" value="1"/>
</dbReference>